<gene>
    <name evidence="1" type="ORF">H9K75_00565</name>
</gene>
<dbReference type="AlphaFoldDB" id="A0A7H0GKG0"/>
<reference evidence="1 2" key="1">
    <citation type="submission" date="2020-08" db="EMBL/GenBank/DDBJ databases">
        <title>Genome sequence of Diaphorobacter aerolatus KACC 16536T.</title>
        <authorList>
            <person name="Hyun D.-W."/>
            <person name="Bae J.-W."/>
        </authorList>
    </citation>
    <scope>NUCLEOTIDE SEQUENCE [LARGE SCALE GENOMIC DNA]</scope>
    <source>
        <strain evidence="1 2">KACC 16536</strain>
    </source>
</reference>
<dbReference type="EMBL" id="CP060783">
    <property type="protein sequence ID" value="QNP48776.1"/>
    <property type="molecule type" value="Genomic_DNA"/>
</dbReference>
<accession>A0A7H0GKG0</accession>
<protein>
    <submittedName>
        <fullName evidence="1">Uncharacterized protein</fullName>
    </submittedName>
</protein>
<evidence type="ECO:0000313" key="2">
    <source>
        <dbReference type="Proteomes" id="UP000516028"/>
    </source>
</evidence>
<dbReference type="Proteomes" id="UP000516028">
    <property type="component" value="Chromosome"/>
</dbReference>
<name>A0A7H0GKG0_9BURK</name>
<dbReference type="KEGG" id="daer:H9K75_00565"/>
<evidence type="ECO:0000313" key="1">
    <source>
        <dbReference type="EMBL" id="QNP48776.1"/>
    </source>
</evidence>
<sequence>MKILSPRLFFICNMLFVLSVPGCLTIWEGDPRWEIPIVSKDCDFFYGNYYAYDELHGVLFTGQINDRPSIEVDDKYSHLIILREDYLTWFREANKLQRIAAYKQYVVHLEKNDSILNVLLYDHAARPIINVLIKLDHPNVGCDRNGNLVMRSILLFNSGDFRPGSAFATEISLGRLSNGQLQLMELERIWYRTMNKAPDEVRRKIYLFNPAS</sequence>
<dbReference type="RefSeq" id="WP_187724371.1">
    <property type="nucleotide sequence ID" value="NZ_CP060783.1"/>
</dbReference>
<organism evidence="1 2">
    <name type="scientific">Diaphorobacter aerolatus</name>
    <dbReference type="NCBI Taxonomy" id="1288495"/>
    <lineage>
        <taxon>Bacteria</taxon>
        <taxon>Pseudomonadati</taxon>
        <taxon>Pseudomonadota</taxon>
        <taxon>Betaproteobacteria</taxon>
        <taxon>Burkholderiales</taxon>
        <taxon>Comamonadaceae</taxon>
        <taxon>Diaphorobacter</taxon>
    </lineage>
</organism>
<keyword evidence="2" id="KW-1185">Reference proteome</keyword>
<proteinExistence type="predicted"/>